<dbReference type="AlphaFoldDB" id="A0A5B7EAB7"/>
<name>A0A5B7EAB7_PORTR</name>
<feature type="compositionally biased region" description="Polar residues" evidence="1">
    <location>
        <begin position="70"/>
        <end position="83"/>
    </location>
</feature>
<evidence type="ECO:0000313" key="2">
    <source>
        <dbReference type="EMBL" id="MPC29724.1"/>
    </source>
</evidence>
<keyword evidence="3" id="KW-1185">Reference proteome</keyword>
<feature type="region of interest" description="Disordered" evidence="1">
    <location>
        <begin position="64"/>
        <end position="83"/>
    </location>
</feature>
<protein>
    <submittedName>
        <fullName evidence="2">Uncharacterized protein</fullName>
    </submittedName>
</protein>
<evidence type="ECO:0000256" key="1">
    <source>
        <dbReference type="SAM" id="MobiDB-lite"/>
    </source>
</evidence>
<reference evidence="2 3" key="1">
    <citation type="submission" date="2019-05" db="EMBL/GenBank/DDBJ databases">
        <title>Another draft genome of Portunus trituberculatus and its Hox gene families provides insights of decapod evolution.</title>
        <authorList>
            <person name="Jeong J.-H."/>
            <person name="Song I."/>
            <person name="Kim S."/>
            <person name="Choi T."/>
            <person name="Kim D."/>
            <person name="Ryu S."/>
            <person name="Kim W."/>
        </authorList>
    </citation>
    <scope>NUCLEOTIDE SEQUENCE [LARGE SCALE GENOMIC DNA]</scope>
    <source>
        <tissue evidence="2">Muscle</tissue>
    </source>
</reference>
<comment type="caution">
    <text evidence="2">The sequence shown here is derived from an EMBL/GenBank/DDBJ whole genome shotgun (WGS) entry which is preliminary data.</text>
</comment>
<gene>
    <name evidence="2" type="ORF">E2C01_022973</name>
</gene>
<dbReference type="Proteomes" id="UP000324222">
    <property type="component" value="Unassembled WGS sequence"/>
</dbReference>
<evidence type="ECO:0000313" key="3">
    <source>
        <dbReference type="Proteomes" id="UP000324222"/>
    </source>
</evidence>
<proteinExistence type="predicted"/>
<accession>A0A5B7EAB7</accession>
<sequence>MNETKQKTEILTSECLDPGPLKQPGGGVAAIIVKVLNHLLLLQRIPADPNANVCRHAVLLGSDPAKETKTSIPSRGNNASTPP</sequence>
<organism evidence="2 3">
    <name type="scientific">Portunus trituberculatus</name>
    <name type="common">Swimming crab</name>
    <name type="synonym">Neptunus trituberculatus</name>
    <dbReference type="NCBI Taxonomy" id="210409"/>
    <lineage>
        <taxon>Eukaryota</taxon>
        <taxon>Metazoa</taxon>
        <taxon>Ecdysozoa</taxon>
        <taxon>Arthropoda</taxon>
        <taxon>Crustacea</taxon>
        <taxon>Multicrustacea</taxon>
        <taxon>Malacostraca</taxon>
        <taxon>Eumalacostraca</taxon>
        <taxon>Eucarida</taxon>
        <taxon>Decapoda</taxon>
        <taxon>Pleocyemata</taxon>
        <taxon>Brachyura</taxon>
        <taxon>Eubrachyura</taxon>
        <taxon>Portunoidea</taxon>
        <taxon>Portunidae</taxon>
        <taxon>Portuninae</taxon>
        <taxon>Portunus</taxon>
    </lineage>
</organism>
<dbReference type="EMBL" id="VSRR010002125">
    <property type="protein sequence ID" value="MPC29724.1"/>
    <property type="molecule type" value="Genomic_DNA"/>
</dbReference>